<dbReference type="EMBL" id="JBFTWV010000014">
    <property type="protein sequence ID" value="KAL2798313.1"/>
    <property type="molecule type" value="Genomic_DNA"/>
</dbReference>
<comment type="caution">
    <text evidence="2">The sequence shown here is derived from an EMBL/GenBank/DDBJ whole genome shotgun (WGS) entry which is preliminary data.</text>
</comment>
<accession>A0ABR4GH15</accession>
<evidence type="ECO:0000313" key="3">
    <source>
        <dbReference type="Proteomes" id="UP001610563"/>
    </source>
</evidence>
<feature type="chain" id="PRO_5045634767" description="Secreted protein" evidence="1">
    <location>
        <begin position="35"/>
        <end position="85"/>
    </location>
</feature>
<feature type="signal peptide" evidence="1">
    <location>
        <begin position="1"/>
        <end position="34"/>
    </location>
</feature>
<evidence type="ECO:0000313" key="2">
    <source>
        <dbReference type="EMBL" id="KAL2798313.1"/>
    </source>
</evidence>
<gene>
    <name evidence="2" type="ORF">BJX66DRAFT_57379</name>
</gene>
<sequence>MFISRRLFRGYLCSNPCFMLSCLVEVAFLDAVYGARAPVYSDISRHLEVGFAMDRHHCSWRMIKNRVLLEASAGVVGPRSLGFVS</sequence>
<keyword evidence="3" id="KW-1185">Reference proteome</keyword>
<reference evidence="2 3" key="1">
    <citation type="submission" date="2024-07" db="EMBL/GenBank/DDBJ databases">
        <title>Section-level genome sequencing and comparative genomics of Aspergillus sections Usti and Cavernicolus.</title>
        <authorList>
            <consortium name="Lawrence Berkeley National Laboratory"/>
            <person name="Nybo J.L."/>
            <person name="Vesth T.C."/>
            <person name="Theobald S."/>
            <person name="Frisvad J.C."/>
            <person name="Larsen T.O."/>
            <person name="Kjaerboelling I."/>
            <person name="Rothschild-Mancinelli K."/>
            <person name="Lyhne E.K."/>
            <person name="Kogle M.E."/>
            <person name="Barry K."/>
            <person name="Clum A."/>
            <person name="Na H."/>
            <person name="Ledsgaard L."/>
            <person name="Lin J."/>
            <person name="Lipzen A."/>
            <person name="Kuo A."/>
            <person name="Riley R."/>
            <person name="Mondo S."/>
            <person name="Labutti K."/>
            <person name="Haridas S."/>
            <person name="Pangalinan J."/>
            <person name="Salamov A.A."/>
            <person name="Simmons B.A."/>
            <person name="Magnuson J.K."/>
            <person name="Chen J."/>
            <person name="Drula E."/>
            <person name="Henrissat B."/>
            <person name="Wiebenga A."/>
            <person name="Lubbers R.J."/>
            <person name="Gomes A.C."/>
            <person name="Makela M.R."/>
            <person name="Stajich J."/>
            <person name="Grigoriev I.V."/>
            <person name="Mortensen U.H."/>
            <person name="De Vries R.P."/>
            <person name="Baker S.E."/>
            <person name="Andersen M.R."/>
        </authorList>
    </citation>
    <scope>NUCLEOTIDE SEQUENCE [LARGE SCALE GENOMIC DNA]</scope>
    <source>
        <strain evidence="2 3">CBS 209.92</strain>
    </source>
</reference>
<dbReference type="Proteomes" id="UP001610563">
    <property type="component" value="Unassembled WGS sequence"/>
</dbReference>
<proteinExistence type="predicted"/>
<evidence type="ECO:0000256" key="1">
    <source>
        <dbReference type="SAM" id="SignalP"/>
    </source>
</evidence>
<keyword evidence="1" id="KW-0732">Signal</keyword>
<name>A0ABR4GH15_9EURO</name>
<protein>
    <recommendedName>
        <fullName evidence="4">Secreted protein</fullName>
    </recommendedName>
</protein>
<organism evidence="2 3">
    <name type="scientific">Aspergillus keveii</name>
    <dbReference type="NCBI Taxonomy" id="714993"/>
    <lineage>
        <taxon>Eukaryota</taxon>
        <taxon>Fungi</taxon>
        <taxon>Dikarya</taxon>
        <taxon>Ascomycota</taxon>
        <taxon>Pezizomycotina</taxon>
        <taxon>Eurotiomycetes</taxon>
        <taxon>Eurotiomycetidae</taxon>
        <taxon>Eurotiales</taxon>
        <taxon>Aspergillaceae</taxon>
        <taxon>Aspergillus</taxon>
        <taxon>Aspergillus subgen. Nidulantes</taxon>
    </lineage>
</organism>
<evidence type="ECO:0008006" key="4">
    <source>
        <dbReference type="Google" id="ProtNLM"/>
    </source>
</evidence>
<dbReference type="PROSITE" id="PS51257">
    <property type="entry name" value="PROKAR_LIPOPROTEIN"/>
    <property type="match status" value="1"/>
</dbReference>